<evidence type="ECO:0000256" key="1">
    <source>
        <dbReference type="SAM" id="MobiDB-lite"/>
    </source>
</evidence>
<dbReference type="AlphaFoldDB" id="S4NT81"/>
<accession>S4NT81</accession>
<reference evidence="2" key="2">
    <citation type="submission" date="2013-05" db="EMBL/GenBank/DDBJ databases">
        <authorList>
            <person name="Carter J.-M."/>
            <person name="Baker S.C."/>
            <person name="Pink R."/>
            <person name="Carter D.R.F."/>
            <person name="Collins A."/>
            <person name="Tomlin J."/>
            <person name="Gibbs M."/>
            <person name="Breuker C.J."/>
        </authorList>
    </citation>
    <scope>NUCLEOTIDE SEQUENCE</scope>
    <source>
        <tissue evidence="2">Ovary</tissue>
    </source>
</reference>
<dbReference type="EMBL" id="GAIX01013767">
    <property type="protein sequence ID" value="JAA78793.1"/>
    <property type="molecule type" value="Transcribed_RNA"/>
</dbReference>
<name>S4NT81_9NEOP</name>
<feature type="non-terminal residue" evidence="2">
    <location>
        <position position="96"/>
    </location>
</feature>
<feature type="region of interest" description="Disordered" evidence="1">
    <location>
        <begin position="1"/>
        <end position="25"/>
    </location>
</feature>
<feature type="non-terminal residue" evidence="2">
    <location>
        <position position="1"/>
    </location>
</feature>
<evidence type="ECO:0000313" key="2">
    <source>
        <dbReference type="EMBL" id="JAA78793.1"/>
    </source>
</evidence>
<proteinExistence type="predicted"/>
<reference evidence="2" key="1">
    <citation type="journal article" date="2013" name="BMC Genomics">
        <title>Unscrambling butterfly oogenesis.</title>
        <authorList>
            <person name="Carter J.M."/>
            <person name="Baker S.C."/>
            <person name="Pink R."/>
            <person name="Carter D.R."/>
            <person name="Collins A."/>
            <person name="Tomlin J."/>
            <person name="Gibbs M."/>
            <person name="Breuker C.J."/>
        </authorList>
    </citation>
    <scope>NUCLEOTIDE SEQUENCE</scope>
    <source>
        <tissue evidence="2">Ovary</tissue>
    </source>
</reference>
<organism evidence="2">
    <name type="scientific">Pararge aegeria</name>
    <name type="common">speckled wood butterfly</name>
    <dbReference type="NCBI Taxonomy" id="116150"/>
    <lineage>
        <taxon>Eukaryota</taxon>
        <taxon>Metazoa</taxon>
        <taxon>Ecdysozoa</taxon>
        <taxon>Arthropoda</taxon>
        <taxon>Hexapoda</taxon>
        <taxon>Insecta</taxon>
        <taxon>Pterygota</taxon>
        <taxon>Neoptera</taxon>
        <taxon>Endopterygota</taxon>
        <taxon>Lepidoptera</taxon>
        <taxon>Glossata</taxon>
        <taxon>Ditrysia</taxon>
        <taxon>Papilionoidea</taxon>
        <taxon>Nymphalidae</taxon>
        <taxon>Satyrinae</taxon>
        <taxon>Satyrini</taxon>
        <taxon>Parargina</taxon>
        <taxon>Pararge</taxon>
    </lineage>
</organism>
<sequence>PQEQSLAQLTLHGDQGSSSTVLDDGGMKHIQYQTYGGQLVSELPGSEVSIQEITSRPDMIITMEHGMKPEEILQLAEGEIPPLIQTSSSSVTAVVQ</sequence>
<protein>
    <submittedName>
        <fullName evidence="2">Muscle-specific protein 300</fullName>
    </submittedName>
</protein>